<dbReference type="NCBIfam" id="NF001311">
    <property type="entry name" value="PRK00258.1-3"/>
    <property type="match status" value="1"/>
</dbReference>
<comment type="caution">
    <text evidence="5">The sequence shown here is derived from an EMBL/GenBank/DDBJ whole genome shotgun (WGS) entry which is preliminary data.</text>
</comment>
<keyword evidence="6" id="KW-1185">Reference proteome</keyword>
<dbReference type="InterPro" id="IPR013708">
    <property type="entry name" value="Shikimate_DH-bd_N"/>
</dbReference>
<dbReference type="NCBIfam" id="TIGR01809">
    <property type="entry name" value="Shik-DH-AROM"/>
    <property type="match status" value="1"/>
</dbReference>
<dbReference type="GO" id="GO:0004764">
    <property type="term" value="F:shikimate 3-dehydrogenase (NADP+) activity"/>
    <property type="evidence" value="ECO:0007669"/>
    <property type="project" value="UniProtKB-EC"/>
</dbReference>
<evidence type="ECO:0000259" key="4">
    <source>
        <dbReference type="Pfam" id="PF18317"/>
    </source>
</evidence>
<keyword evidence="2" id="KW-0028">Amino-acid biosynthesis</keyword>
<feature type="domain" description="SDH C-terminal" evidence="4">
    <location>
        <begin position="255"/>
        <end position="284"/>
    </location>
</feature>
<evidence type="ECO:0000313" key="6">
    <source>
        <dbReference type="Proteomes" id="UP001369736"/>
    </source>
</evidence>
<accession>A0ABU8LX97</accession>
<dbReference type="PANTHER" id="PTHR21089">
    <property type="entry name" value="SHIKIMATE DEHYDROGENASE"/>
    <property type="match status" value="1"/>
</dbReference>
<evidence type="ECO:0000313" key="5">
    <source>
        <dbReference type="EMBL" id="MEJ2859745.1"/>
    </source>
</evidence>
<dbReference type="Pfam" id="PF08501">
    <property type="entry name" value="Shikimate_dh_N"/>
    <property type="match status" value="1"/>
</dbReference>
<dbReference type="InterPro" id="IPR010110">
    <property type="entry name" value="Shikimate_DH_AroM-type"/>
</dbReference>
<comment type="pathway">
    <text evidence="1">Metabolic intermediate biosynthesis; chorismate biosynthesis; chorismate from D-erythrose 4-phosphate and phosphoenolpyruvate: step 4/7.</text>
</comment>
<feature type="domain" description="Shikimate dehydrogenase substrate binding N-terminal" evidence="3">
    <location>
        <begin position="15"/>
        <end position="97"/>
    </location>
</feature>
<dbReference type="Gene3D" id="3.40.50.10860">
    <property type="entry name" value="Leucine Dehydrogenase, chain A, domain 1"/>
    <property type="match status" value="1"/>
</dbReference>
<dbReference type="RefSeq" id="WP_337698796.1">
    <property type="nucleotide sequence ID" value="NZ_JBBEGM010000001.1"/>
</dbReference>
<organism evidence="5 6">
    <name type="scientific">Actinomycetospora flava</name>
    <dbReference type="NCBI Taxonomy" id="3129232"/>
    <lineage>
        <taxon>Bacteria</taxon>
        <taxon>Bacillati</taxon>
        <taxon>Actinomycetota</taxon>
        <taxon>Actinomycetes</taxon>
        <taxon>Pseudonocardiales</taxon>
        <taxon>Pseudonocardiaceae</taxon>
        <taxon>Actinomycetospora</taxon>
    </lineage>
</organism>
<dbReference type="SUPFAM" id="SSF53223">
    <property type="entry name" value="Aminoacid dehydrogenase-like, N-terminal domain"/>
    <property type="match status" value="1"/>
</dbReference>
<dbReference type="SUPFAM" id="SSF51735">
    <property type="entry name" value="NAD(P)-binding Rossmann-fold domains"/>
    <property type="match status" value="1"/>
</dbReference>
<dbReference type="PANTHER" id="PTHR21089:SF1">
    <property type="entry name" value="BIFUNCTIONAL 3-DEHYDROQUINATE DEHYDRATASE_SHIKIMATE DEHYDROGENASE, CHLOROPLASTIC"/>
    <property type="match status" value="1"/>
</dbReference>
<evidence type="ECO:0000256" key="1">
    <source>
        <dbReference type="ARBA" id="ARBA00004871"/>
    </source>
</evidence>
<reference evidence="5 6" key="1">
    <citation type="submission" date="2024-03" db="EMBL/GenBank/DDBJ databases">
        <title>Actinomycetospora sp. OC33-EN07, a novel actinomycete isolated from wild orchid (Aerides multiflora).</title>
        <authorList>
            <person name="Suriyachadkun C."/>
        </authorList>
    </citation>
    <scope>NUCLEOTIDE SEQUENCE [LARGE SCALE GENOMIC DNA]</scope>
    <source>
        <strain evidence="5 6">OC33-EN07</strain>
    </source>
</reference>
<dbReference type="Proteomes" id="UP001369736">
    <property type="component" value="Unassembled WGS sequence"/>
</dbReference>
<dbReference type="EMBL" id="JBBEGM010000001">
    <property type="protein sequence ID" value="MEJ2859745.1"/>
    <property type="molecule type" value="Genomic_DNA"/>
</dbReference>
<evidence type="ECO:0000259" key="3">
    <source>
        <dbReference type="Pfam" id="PF08501"/>
    </source>
</evidence>
<keyword evidence="5" id="KW-0560">Oxidoreductase</keyword>
<dbReference type="EC" id="1.1.1.25" evidence="5"/>
<keyword evidence="2" id="KW-0057">Aromatic amino acid biosynthesis</keyword>
<dbReference type="InterPro" id="IPR036291">
    <property type="entry name" value="NAD(P)-bd_dom_sf"/>
</dbReference>
<dbReference type="InterPro" id="IPR046346">
    <property type="entry name" value="Aminoacid_DH-like_N_sf"/>
</dbReference>
<gene>
    <name evidence="5" type="ORF">WCD58_01180</name>
</gene>
<evidence type="ECO:0000256" key="2">
    <source>
        <dbReference type="ARBA" id="ARBA00023141"/>
    </source>
</evidence>
<proteinExistence type="predicted"/>
<dbReference type="Gene3D" id="3.40.50.720">
    <property type="entry name" value="NAD(P)-binding Rossmann-like Domain"/>
    <property type="match status" value="1"/>
</dbReference>
<name>A0ABU8LX97_9PSEU</name>
<protein>
    <submittedName>
        <fullName evidence="5">Shikimate dehydrogenase</fullName>
        <ecNumber evidence="5">1.1.1.25</ecNumber>
    </submittedName>
</protein>
<dbReference type="Pfam" id="PF18317">
    <property type="entry name" value="SDH_C"/>
    <property type="match status" value="1"/>
</dbReference>
<dbReference type="InterPro" id="IPR041121">
    <property type="entry name" value="SDH_C"/>
</dbReference>
<sequence>MGRAPLRCVSRHAAVLGSPVAHSRSPVLHRAAYAALGLDDWTYETVECTAEQLPSFVVGLDGSWVGLSVTMPSKRAALETATSVSLRARRVGAANTLVPREGGWHADCTDVDGVAGALRAAGVRDFPPTVFAADAVVLGSGATACAALGGIYEVGCEGVTLVVRDPGRAAGTLDVARDFGFARRAVTWADLAPSDLQTAKALVNTTPAGSVDAELAARLVAPLPDWAVVLDAVYHPWPTPLAAAAAARGLAVATGLDMLLHQAFGQVEQFTGRAAPRAAMHAALAATSDTPLLPLPV</sequence>
<dbReference type="InterPro" id="IPR022893">
    <property type="entry name" value="Shikimate_DH_fam"/>
</dbReference>